<name>A0A3B0VQH8_9ZZZZ</name>
<dbReference type="PANTHER" id="PTHR12277:SF81">
    <property type="entry name" value="PROTEIN ABHD13"/>
    <property type="match status" value="1"/>
</dbReference>
<dbReference type="PANTHER" id="PTHR12277">
    <property type="entry name" value="ALPHA/BETA HYDROLASE DOMAIN-CONTAINING PROTEIN"/>
    <property type="match status" value="1"/>
</dbReference>
<protein>
    <recommendedName>
        <fullName evidence="1">Serine hydrolase domain-containing protein</fullName>
    </recommendedName>
</protein>
<accession>A0A3B0VQH8</accession>
<proteinExistence type="predicted"/>
<organism evidence="2">
    <name type="scientific">hydrothermal vent metagenome</name>
    <dbReference type="NCBI Taxonomy" id="652676"/>
    <lineage>
        <taxon>unclassified sequences</taxon>
        <taxon>metagenomes</taxon>
        <taxon>ecological metagenomes</taxon>
    </lineage>
</organism>
<sequence length="249" mass="27730">MVIYLLLCAAIYVFQRALIYHPAEATEHPFDTLEINNDNHIIEALKTNPVETKQGTGDVIIYFGGNAENVAYSAADFNQQFPNHQTFLMKYRGYAGAAGSPSEQALFSDALALFDHIKQNSNARIHVIGRSLGSGVATYLATQRQVDKLILVTPFDSILNLAKNMFPILPVEWLLKDHFNSKSRAHQINTPTLVITATNDQVIPKQHSESLIQSIPKTQLTVINIDAGHNDIDLYPLYFNSLKSHIAIN</sequence>
<dbReference type="InterPro" id="IPR005645">
    <property type="entry name" value="FSH-like_dom"/>
</dbReference>
<dbReference type="EMBL" id="UOFA01000227">
    <property type="protein sequence ID" value="VAW45785.1"/>
    <property type="molecule type" value="Genomic_DNA"/>
</dbReference>
<evidence type="ECO:0000313" key="2">
    <source>
        <dbReference type="EMBL" id="VAW45785.1"/>
    </source>
</evidence>
<dbReference type="Gene3D" id="3.40.50.1820">
    <property type="entry name" value="alpha/beta hydrolase"/>
    <property type="match status" value="1"/>
</dbReference>
<dbReference type="Pfam" id="PF03959">
    <property type="entry name" value="FSH1"/>
    <property type="match status" value="1"/>
</dbReference>
<gene>
    <name evidence="2" type="ORF">MNBD_GAMMA02-65</name>
</gene>
<dbReference type="InterPro" id="IPR029058">
    <property type="entry name" value="AB_hydrolase_fold"/>
</dbReference>
<feature type="domain" description="Serine hydrolase" evidence="1">
    <location>
        <begin position="85"/>
        <end position="229"/>
    </location>
</feature>
<dbReference type="SUPFAM" id="SSF53474">
    <property type="entry name" value="alpha/beta-Hydrolases"/>
    <property type="match status" value="1"/>
</dbReference>
<reference evidence="2" key="1">
    <citation type="submission" date="2018-06" db="EMBL/GenBank/DDBJ databases">
        <authorList>
            <person name="Zhirakovskaya E."/>
        </authorList>
    </citation>
    <scope>NUCLEOTIDE SEQUENCE</scope>
</reference>
<evidence type="ECO:0000259" key="1">
    <source>
        <dbReference type="Pfam" id="PF03959"/>
    </source>
</evidence>
<dbReference type="AlphaFoldDB" id="A0A3B0VQH8"/>